<keyword evidence="4" id="KW-0066">ATP synthesis</keyword>
<dbReference type="InterPro" id="IPR004100">
    <property type="entry name" value="ATPase_F1/V1/A1_a/bsu_N"/>
</dbReference>
<evidence type="ECO:0000259" key="5">
    <source>
        <dbReference type="Pfam" id="PF00006"/>
    </source>
</evidence>
<keyword evidence="2 4" id="KW-0813">Transport</keyword>
<evidence type="ECO:0000259" key="7">
    <source>
        <dbReference type="Pfam" id="PF22919"/>
    </source>
</evidence>
<evidence type="ECO:0000259" key="6">
    <source>
        <dbReference type="Pfam" id="PF02874"/>
    </source>
</evidence>
<dbReference type="CDD" id="cd18118">
    <property type="entry name" value="ATP-synt_V_A-type_beta_N"/>
    <property type="match status" value="1"/>
</dbReference>
<feature type="domain" description="ATP synthase A/B type C-terminal" evidence="7">
    <location>
        <begin position="355"/>
        <end position="455"/>
    </location>
</feature>
<evidence type="ECO:0000256" key="4">
    <source>
        <dbReference type="HAMAP-Rule" id="MF_00310"/>
    </source>
</evidence>
<dbReference type="EMBL" id="QRTC01000014">
    <property type="protein sequence ID" value="RGQ41869.1"/>
    <property type="molecule type" value="Genomic_DNA"/>
</dbReference>
<dbReference type="AlphaFoldDB" id="A0A412AY50"/>
<dbReference type="GO" id="GO:0046961">
    <property type="term" value="F:proton-transporting ATPase activity, rotational mechanism"/>
    <property type="evidence" value="ECO:0007669"/>
    <property type="project" value="TreeGrafter"/>
</dbReference>
<proteinExistence type="inferred from homology"/>
<dbReference type="InterPro" id="IPR027417">
    <property type="entry name" value="P-loop_NTPase"/>
</dbReference>
<feature type="domain" description="ATPase F1/V1/A1 complex alpha/beta subunit nucleotide-binding" evidence="5">
    <location>
        <begin position="131"/>
        <end position="350"/>
    </location>
</feature>
<dbReference type="GO" id="GO:0046933">
    <property type="term" value="F:proton-transporting ATP synthase activity, rotational mechanism"/>
    <property type="evidence" value="ECO:0007669"/>
    <property type="project" value="UniProtKB-UniRule"/>
</dbReference>
<gene>
    <name evidence="4" type="primary">atpB</name>
    <name evidence="8" type="ORF">DWY99_05160</name>
</gene>
<dbReference type="PANTHER" id="PTHR43389:SF4">
    <property type="entry name" value="V-TYPE PROTON ATPASE SUBUNIT B"/>
    <property type="match status" value="1"/>
</dbReference>
<dbReference type="PANTHER" id="PTHR43389">
    <property type="entry name" value="V-TYPE PROTON ATPASE SUBUNIT B"/>
    <property type="match status" value="1"/>
</dbReference>
<name>A0A412AY50_9FIRM</name>
<dbReference type="Pfam" id="PF22919">
    <property type="entry name" value="ATP-synt_VA_C"/>
    <property type="match status" value="1"/>
</dbReference>
<organism evidence="8 9">
    <name type="scientific">[Clostridium] leptum</name>
    <dbReference type="NCBI Taxonomy" id="1535"/>
    <lineage>
        <taxon>Bacteria</taxon>
        <taxon>Bacillati</taxon>
        <taxon>Bacillota</taxon>
        <taxon>Clostridia</taxon>
        <taxon>Eubacteriales</taxon>
        <taxon>Oscillospiraceae</taxon>
        <taxon>Oscillospiraceae incertae sedis</taxon>
    </lineage>
</organism>
<feature type="domain" description="ATPase F1/V1/A1 complex alpha/beta subunit N-terminal" evidence="6">
    <location>
        <begin position="9"/>
        <end position="66"/>
    </location>
</feature>
<comment type="caution">
    <text evidence="8">The sequence shown here is derived from an EMBL/GenBank/DDBJ whole genome shotgun (WGS) entry which is preliminary data.</text>
</comment>
<dbReference type="SUPFAM" id="SSF52540">
    <property type="entry name" value="P-loop containing nucleoside triphosphate hydrolases"/>
    <property type="match status" value="1"/>
</dbReference>
<dbReference type="Gene3D" id="3.40.50.12240">
    <property type="match status" value="1"/>
</dbReference>
<dbReference type="Proteomes" id="UP000284751">
    <property type="component" value="Unassembled WGS sequence"/>
</dbReference>
<comment type="function">
    <text evidence="4">Produces ATP from ADP in the presence of a proton gradient across the membrane. The V-type beta chain is a regulatory subunit.</text>
</comment>
<dbReference type="GO" id="GO:0007035">
    <property type="term" value="P:vacuolar acidification"/>
    <property type="evidence" value="ECO:0007669"/>
    <property type="project" value="TreeGrafter"/>
</dbReference>
<dbReference type="GO" id="GO:0005524">
    <property type="term" value="F:ATP binding"/>
    <property type="evidence" value="ECO:0007669"/>
    <property type="project" value="UniProtKB-UniRule"/>
</dbReference>
<dbReference type="GO" id="GO:0042777">
    <property type="term" value="P:proton motive force-driven plasma membrane ATP synthesis"/>
    <property type="evidence" value="ECO:0007669"/>
    <property type="project" value="UniProtKB-UniRule"/>
</dbReference>
<sequence>MILDYVGVKEINGSLIVLDDVDHASYEEMVEIHLDNGTRRQGRIVQIEGRRVVIQVFEGTHSISLGNTRTHLIGRSMELPLSEEILGRTFDGAGHPIDGLGEIFPEKRMDINGTAINPVSRVYPKNYICTGISSIDVLCTLIRGQKLPIFSGSGMRHNDLAAQIVRQAKIANDESAQFCIVFAAMGVQKDVADYFRRSFDESGVLQKVVMFVNLANDPVIERTLTPRCALTAAEYLAFEKNMHVLVVMTDMTSYAEALREFSSSKGEIPGRGGYPGYLYSDLASMYERAGMVKGREGSVTQIPILTMPNDDITQPVPDLTGYITEGQIVLDRSLEGGGIYPPVSVLPSLSRLMKDGIGAGFTRADHQDLANQLFASYSKVMDARSLASVIGEEELSPNDKRLLEFGRLFEERFITQGSHESRSIEQSLNLGWELLSTLPRSELDRVDPKLLDEFYKPKNLEASDQAKVAAAVDLSPEDLTSQVKSFNEAQ</sequence>
<dbReference type="CDD" id="cd18112">
    <property type="entry name" value="ATP-synt_V_A-type_beta_C"/>
    <property type="match status" value="1"/>
</dbReference>
<comment type="similarity">
    <text evidence="1 4">Belongs to the ATPase alpha/beta chains family.</text>
</comment>
<dbReference type="HAMAP" id="MF_00310">
    <property type="entry name" value="ATP_synth_B_arch"/>
    <property type="match status" value="1"/>
</dbReference>
<reference evidence="8 9" key="1">
    <citation type="submission" date="2018-08" db="EMBL/GenBank/DDBJ databases">
        <title>A genome reference for cultivated species of the human gut microbiota.</title>
        <authorList>
            <person name="Zou Y."/>
            <person name="Xue W."/>
            <person name="Luo G."/>
        </authorList>
    </citation>
    <scope>NUCLEOTIDE SEQUENCE [LARGE SCALE GENOMIC DNA]</scope>
    <source>
        <strain evidence="8 9">AF28-26</strain>
    </source>
</reference>
<evidence type="ECO:0000256" key="3">
    <source>
        <dbReference type="ARBA" id="ARBA00023065"/>
    </source>
</evidence>
<dbReference type="InterPro" id="IPR022879">
    <property type="entry name" value="V-ATPase_su_B/beta"/>
</dbReference>
<keyword evidence="4" id="KW-0375">Hydrogen ion transport</keyword>
<protein>
    <recommendedName>
        <fullName evidence="4">V-type ATP synthase beta chain</fullName>
    </recommendedName>
    <alternativeName>
        <fullName evidence="4">V-ATPase subunit B</fullName>
    </alternativeName>
</protein>
<dbReference type="InterPro" id="IPR000194">
    <property type="entry name" value="ATPase_F1/V1/A1_a/bsu_nucl-bd"/>
</dbReference>
<dbReference type="Pfam" id="PF00006">
    <property type="entry name" value="ATP-synt_ab"/>
    <property type="match status" value="1"/>
</dbReference>
<evidence type="ECO:0000256" key="2">
    <source>
        <dbReference type="ARBA" id="ARBA00022448"/>
    </source>
</evidence>
<dbReference type="Pfam" id="PF02874">
    <property type="entry name" value="ATP-synt_ab_N"/>
    <property type="match status" value="1"/>
</dbReference>
<evidence type="ECO:0000313" key="9">
    <source>
        <dbReference type="Proteomes" id="UP000284751"/>
    </source>
</evidence>
<dbReference type="NCBIfam" id="NF003235">
    <property type="entry name" value="PRK04196.1"/>
    <property type="match status" value="1"/>
</dbReference>
<dbReference type="InterPro" id="IPR055190">
    <property type="entry name" value="ATP-synt_VA_C"/>
</dbReference>
<evidence type="ECO:0000313" key="8">
    <source>
        <dbReference type="EMBL" id="RGQ41869.1"/>
    </source>
</evidence>
<accession>A0A412AY50</accession>
<keyword evidence="3 4" id="KW-0406">Ion transport</keyword>
<evidence type="ECO:0000256" key="1">
    <source>
        <dbReference type="ARBA" id="ARBA00008936"/>
    </source>
</evidence>
<dbReference type="CDD" id="cd01135">
    <property type="entry name" value="V_A-ATPase_B"/>
    <property type="match status" value="1"/>
</dbReference>